<feature type="domain" description="Coenzyme F420:L-glutamate ligase-like" evidence="1">
    <location>
        <begin position="24"/>
        <end position="117"/>
    </location>
</feature>
<dbReference type="InterPro" id="IPR002847">
    <property type="entry name" value="F420-0_gamma-glut_ligase-dom"/>
</dbReference>
<dbReference type="SUPFAM" id="SSF144010">
    <property type="entry name" value="CofE-like"/>
    <property type="match status" value="1"/>
</dbReference>
<dbReference type="OrthoDB" id="9763290at2"/>
<dbReference type="Proteomes" id="UP000433575">
    <property type="component" value="Unassembled WGS sequence"/>
</dbReference>
<proteinExistence type="predicted"/>
<sequence>MLKVNENKQKRIEVSGYSYDRYALKTPVITEQDDLDELLRQVVAPQLEKGDLVFMSEKMVACTQGRAFPLSAIVPGRLARLLSRFVTKTPRGIGLGMPETMQMAIEECGVLRILLAAAIGMLGKLLGQNGWFYRVAGRKAAVIDGPCDYTLPPYHQYVVLGPLDPQRTAMHCAMLLDHPVAIVDINDYGAEILGVWPASVNRRKLAEILSDNPLGQSDQSTPIGILRPVSKSGM</sequence>
<dbReference type="Pfam" id="PF01996">
    <property type="entry name" value="F420_ligase"/>
    <property type="match status" value="1"/>
</dbReference>
<evidence type="ECO:0000313" key="5">
    <source>
        <dbReference type="Proteomes" id="UP000480929"/>
    </source>
</evidence>
<gene>
    <name evidence="3" type="ORF">GKD88_12665</name>
    <name evidence="2" type="ORF">GKE08_12995</name>
</gene>
<accession>A0A6N7S9C0</accession>
<dbReference type="RefSeq" id="WP_154239433.1">
    <property type="nucleotide sequence ID" value="NZ_CALJPI010000258.1"/>
</dbReference>
<dbReference type="EMBL" id="WKPI01000024">
    <property type="protein sequence ID" value="MSC33972.1"/>
    <property type="molecule type" value="Genomic_DNA"/>
</dbReference>
<name>A0A6N7S9C0_9FIRM</name>
<reference evidence="4 5" key="1">
    <citation type="journal article" date="2019" name="Nat. Med.">
        <title>A library of human gut bacterial isolates paired with longitudinal multiomics data enables mechanistic microbiome research.</title>
        <authorList>
            <person name="Poyet M."/>
            <person name="Groussin M."/>
            <person name="Gibbons S.M."/>
            <person name="Avila-Pacheco J."/>
            <person name="Jiang X."/>
            <person name="Kearney S.M."/>
            <person name="Perrotta A.R."/>
            <person name="Berdy B."/>
            <person name="Zhao S."/>
            <person name="Lieberman T.D."/>
            <person name="Swanson P.K."/>
            <person name="Smith M."/>
            <person name="Roesemann S."/>
            <person name="Alexander J.E."/>
            <person name="Rich S.A."/>
            <person name="Livny J."/>
            <person name="Vlamakis H."/>
            <person name="Clish C."/>
            <person name="Bullock K."/>
            <person name="Deik A."/>
            <person name="Scott J."/>
            <person name="Pierce K.A."/>
            <person name="Xavier R.J."/>
            <person name="Alm E.J."/>
        </authorList>
    </citation>
    <scope>NUCLEOTIDE SEQUENCE [LARGE SCALE GENOMIC DNA]</scope>
    <source>
        <strain evidence="2 4">BIOML-A4</strain>
        <strain evidence="3 5">BIOML-A5</strain>
    </source>
</reference>
<organism evidence="2 4">
    <name type="scientific">Holdemania massiliensis</name>
    <dbReference type="NCBI Taxonomy" id="1468449"/>
    <lineage>
        <taxon>Bacteria</taxon>
        <taxon>Bacillati</taxon>
        <taxon>Bacillota</taxon>
        <taxon>Erysipelotrichia</taxon>
        <taxon>Erysipelotrichales</taxon>
        <taxon>Erysipelotrichaceae</taxon>
        <taxon>Holdemania</taxon>
    </lineage>
</organism>
<keyword evidence="2" id="KW-0436">Ligase</keyword>
<evidence type="ECO:0000259" key="1">
    <source>
        <dbReference type="Pfam" id="PF01996"/>
    </source>
</evidence>
<evidence type="ECO:0000313" key="3">
    <source>
        <dbReference type="EMBL" id="MSC33972.1"/>
    </source>
</evidence>
<dbReference type="GO" id="GO:0016874">
    <property type="term" value="F:ligase activity"/>
    <property type="evidence" value="ECO:0007669"/>
    <property type="project" value="UniProtKB-KW"/>
</dbReference>
<comment type="caution">
    <text evidence="2">The sequence shown here is derived from an EMBL/GenBank/DDBJ whole genome shotgun (WGS) entry which is preliminary data.</text>
</comment>
<keyword evidence="5" id="KW-1185">Reference proteome</keyword>
<dbReference type="AlphaFoldDB" id="A0A6N7S9C0"/>
<protein>
    <submittedName>
        <fullName evidence="2">F420-0--gamma-glutamyl ligase</fullName>
    </submittedName>
</protein>
<dbReference type="EMBL" id="WKPJ01000022">
    <property type="protein sequence ID" value="MSA90242.1"/>
    <property type="molecule type" value="Genomic_DNA"/>
</dbReference>
<evidence type="ECO:0000313" key="2">
    <source>
        <dbReference type="EMBL" id="MSA90242.1"/>
    </source>
</evidence>
<dbReference type="Proteomes" id="UP000480929">
    <property type="component" value="Unassembled WGS sequence"/>
</dbReference>
<evidence type="ECO:0000313" key="4">
    <source>
        <dbReference type="Proteomes" id="UP000433575"/>
    </source>
</evidence>
<dbReference type="Gene3D" id="3.30.1330.100">
    <property type="entry name" value="CofE-like"/>
    <property type="match status" value="1"/>
</dbReference>